<comment type="subcellular location">
    <subcellularLocation>
        <location evidence="6 7">Cytoplasm</location>
    </subcellularLocation>
</comment>
<protein>
    <recommendedName>
        <fullName evidence="2 6">Imidazoleglycerol-phosphate dehydratase</fullName>
        <shortName evidence="6">IGPD</shortName>
        <ecNumber evidence="6 7">4.2.1.19</ecNumber>
    </recommendedName>
</protein>
<evidence type="ECO:0000313" key="9">
    <source>
        <dbReference type="Proteomes" id="UP000761380"/>
    </source>
</evidence>
<dbReference type="SUPFAM" id="SSF54211">
    <property type="entry name" value="Ribosomal protein S5 domain 2-like"/>
    <property type="match status" value="2"/>
</dbReference>
<dbReference type="EC" id="4.2.1.19" evidence="6 7"/>
<comment type="catalytic activity">
    <reaction evidence="6 7">
        <text>D-erythro-1-(imidazol-4-yl)glycerol 3-phosphate = 3-(imidazol-4-yl)-2-oxopropyl phosphate + H2O</text>
        <dbReference type="Rhea" id="RHEA:11040"/>
        <dbReference type="ChEBI" id="CHEBI:15377"/>
        <dbReference type="ChEBI" id="CHEBI:57766"/>
        <dbReference type="ChEBI" id="CHEBI:58278"/>
        <dbReference type="EC" id="4.2.1.19"/>
    </reaction>
</comment>
<dbReference type="NCBIfam" id="NF002107">
    <property type="entry name" value="PRK00951.1-2"/>
    <property type="match status" value="1"/>
</dbReference>
<comment type="similarity">
    <text evidence="6 7">Belongs to the imidazoleglycerol-phosphate dehydratase family.</text>
</comment>
<evidence type="ECO:0000256" key="4">
    <source>
        <dbReference type="ARBA" id="ARBA00023102"/>
    </source>
</evidence>
<dbReference type="InterPro" id="IPR000807">
    <property type="entry name" value="ImidazoleglycerolP_deHydtase"/>
</dbReference>
<proteinExistence type="inferred from homology"/>
<dbReference type="PROSITE" id="PS00955">
    <property type="entry name" value="IGP_DEHYDRATASE_2"/>
    <property type="match status" value="1"/>
</dbReference>
<keyword evidence="6" id="KW-0963">Cytoplasm</keyword>
<comment type="pathway">
    <text evidence="1 6 7">Amino-acid biosynthesis; L-histidine biosynthesis; L-histidine from 5-phospho-alpha-D-ribose 1-diphosphate: step 6/9.</text>
</comment>
<dbReference type="InterPro" id="IPR020565">
    <property type="entry name" value="ImidazoleglycerP_deHydtase_CS"/>
</dbReference>
<evidence type="ECO:0000256" key="2">
    <source>
        <dbReference type="ARBA" id="ARBA00016664"/>
    </source>
</evidence>
<keyword evidence="3 6" id="KW-0028">Amino-acid biosynthesis</keyword>
<dbReference type="PROSITE" id="PS00954">
    <property type="entry name" value="IGP_DEHYDRATASE_1"/>
    <property type="match status" value="1"/>
</dbReference>
<dbReference type="HAMAP" id="MF_00076">
    <property type="entry name" value="HisB"/>
    <property type="match status" value="1"/>
</dbReference>
<keyword evidence="4 6" id="KW-0368">Histidine biosynthesis</keyword>
<dbReference type="NCBIfam" id="NF002111">
    <property type="entry name" value="PRK00951.2-1"/>
    <property type="match status" value="1"/>
</dbReference>
<comment type="caution">
    <text evidence="8">The sequence shown here is derived from an EMBL/GenBank/DDBJ whole genome shotgun (WGS) entry which is preliminary data.</text>
</comment>
<dbReference type="CDD" id="cd07914">
    <property type="entry name" value="IGPD"/>
    <property type="match status" value="1"/>
</dbReference>
<evidence type="ECO:0000256" key="1">
    <source>
        <dbReference type="ARBA" id="ARBA00005047"/>
    </source>
</evidence>
<dbReference type="GO" id="GO:0004424">
    <property type="term" value="F:imidazoleglycerol-phosphate dehydratase activity"/>
    <property type="evidence" value="ECO:0007669"/>
    <property type="project" value="UniProtKB-UniRule"/>
</dbReference>
<dbReference type="PANTHER" id="PTHR23133">
    <property type="entry name" value="IMIDAZOLEGLYCEROL-PHOSPHATE DEHYDRATASE HIS7"/>
    <property type="match status" value="1"/>
</dbReference>
<evidence type="ECO:0000256" key="6">
    <source>
        <dbReference type="HAMAP-Rule" id="MF_00076"/>
    </source>
</evidence>
<accession>A0A928A0R5</accession>
<dbReference type="Pfam" id="PF00475">
    <property type="entry name" value="IGPD"/>
    <property type="match status" value="1"/>
</dbReference>
<reference evidence="8" key="1">
    <citation type="submission" date="2019-04" db="EMBL/GenBank/DDBJ databases">
        <title>Evolution of Biomass-Degrading Anaerobic Consortia Revealed by Metagenomics.</title>
        <authorList>
            <person name="Peng X."/>
        </authorList>
    </citation>
    <scope>NUCLEOTIDE SEQUENCE</scope>
    <source>
        <strain evidence="8">SIG240</strain>
    </source>
</reference>
<dbReference type="Proteomes" id="UP000761380">
    <property type="component" value="Unassembled WGS sequence"/>
</dbReference>
<dbReference type="PANTHER" id="PTHR23133:SF2">
    <property type="entry name" value="IMIDAZOLEGLYCEROL-PHOSPHATE DEHYDRATASE"/>
    <property type="match status" value="1"/>
</dbReference>
<dbReference type="InterPro" id="IPR020568">
    <property type="entry name" value="Ribosomal_Su5_D2-typ_SF"/>
</dbReference>
<evidence type="ECO:0000256" key="3">
    <source>
        <dbReference type="ARBA" id="ARBA00022605"/>
    </source>
</evidence>
<dbReference type="Gene3D" id="3.30.230.40">
    <property type="entry name" value="Imidazole glycerol phosphate dehydratase, domain 1"/>
    <property type="match status" value="2"/>
</dbReference>
<dbReference type="NCBIfam" id="NF002114">
    <property type="entry name" value="PRK00951.2-4"/>
    <property type="match status" value="1"/>
</dbReference>
<gene>
    <name evidence="6 8" type="primary">hisB</name>
    <name evidence="8" type="ORF">E7201_02540</name>
</gene>
<dbReference type="FunFam" id="3.30.230.40:FF:000003">
    <property type="entry name" value="Imidazoleglycerol-phosphate dehydratase HisB"/>
    <property type="match status" value="1"/>
</dbReference>
<name>A0A928A0R5_SELRU</name>
<evidence type="ECO:0000313" key="8">
    <source>
        <dbReference type="EMBL" id="MBE6092047.1"/>
    </source>
</evidence>
<dbReference type="GO" id="GO:0000105">
    <property type="term" value="P:L-histidine biosynthetic process"/>
    <property type="evidence" value="ECO:0007669"/>
    <property type="project" value="UniProtKB-UniRule"/>
</dbReference>
<dbReference type="FunFam" id="3.30.230.40:FF:000001">
    <property type="entry name" value="Imidazoleglycerol-phosphate dehydratase HisB"/>
    <property type="match status" value="1"/>
</dbReference>
<evidence type="ECO:0000256" key="7">
    <source>
        <dbReference type="RuleBase" id="RU000599"/>
    </source>
</evidence>
<evidence type="ECO:0000256" key="5">
    <source>
        <dbReference type="ARBA" id="ARBA00023239"/>
    </source>
</evidence>
<dbReference type="AlphaFoldDB" id="A0A928A0R5"/>
<dbReference type="GO" id="GO:0005737">
    <property type="term" value="C:cytoplasm"/>
    <property type="evidence" value="ECO:0007669"/>
    <property type="project" value="UniProtKB-SubCell"/>
</dbReference>
<sequence length="195" mass="21207">MNRVAAVNRETAETKIALQLNLDGTGKSAIDSGIGFFDHMLNLMTVHGQLDLELRCDGDLEVDGHHSVEDIGIALGDAFKEAISDKKGICRYGTFYLPMDESLAFVTLDISGRPFLVYDGGEMSPMVGGFDTELTEEFLRAFAMHAGITLHVKVLYGTNTHHKIEAIFKALGHALRIAVSQDPKVKGVPSTKGML</sequence>
<dbReference type="EMBL" id="SVBY01000011">
    <property type="protein sequence ID" value="MBE6092047.1"/>
    <property type="molecule type" value="Genomic_DNA"/>
</dbReference>
<keyword evidence="5 6" id="KW-0456">Lyase</keyword>
<organism evidence="8 9">
    <name type="scientific">Selenomonas ruminantium</name>
    <dbReference type="NCBI Taxonomy" id="971"/>
    <lineage>
        <taxon>Bacteria</taxon>
        <taxon>Bacillati</taxon>
        <taxon>Bacillota</taxon>
        <taxon>Negativicutes</taxon>
        <taxon>Selenomonadales</taxon>
        <taxon>Selenomonadaceae</taxon>
        <taxon>Selenomonas</taxon>
    </lineage>
</organism>
<dbReference type="InterPro" id="IPR038494">
    <property type="entry name" value="IGPD_sf"/>
</dbReference>